<dbReference type="AlphaFoldDB" id="A0A1V4JDL2"/>
<reference evidence="1 2" key="1">
    <citation type="submission" date="2016-02" db="EMBL/GenBank/DDBJ databases">
        <title>Band-tailed pigeon sequencing and assembly.</title>
        <authorList>
            <person name="Soares A.E."/>
            <person name="Novak B.J."/>
            <person name="Rice E.S."/>
            <person name="O'Connell B."/>
            <person name="Chang D."/>
            <person name="Weber S."/>
            <person name="Shapiro B."/>
        </authorList>
    </citation>
    <scope>NUCLEOTIDE SEQUENCE [LARGE SCALE GENOMIC DNA]</scope>
    <source>
        <strain evidence="1">BTP2013</strain>
        <tissue evidence="1">Blood</tissue>
    </source>
</reference>
<comment type="caution">
    <text evidence="1">The sequence shown here is derived from an EMBL/GenBank/DDBJ whole genome shotgun (WGS) entry which is preliminary data.</text>
</comment>
<name>A0A1V4JDL2_PATFA</name>
<dbReference type="EMBL" id="LSYS01007908">
    <property type="protein sequence ID" value="OPJ70402.1"/>
    <property type="molecule type" value="Genomic_DNA"/>
</dbReference>
<keyword evidence="2" id="KW-1185">Reference proteome</keyword>
<evidence type="ECO:0000313" key="1">
    <source>
        <dbReference type="EMBL" id="OPJ70402.1"/>
    </source>
</evidence>
<organism evidence="1 2">
    <name type="scientific">Patagioenas fasciata monilis</name>
    <dbReference type="NCBI Taxonomy" id="372326"/>
    <lineage>
        <taxon>Eukaryota</taxon>
        <taxon>Metazoa</taxon>
        <taxon>Chordata</taxon>
        <taxon>Craniata</taxon>
        <taxon>Vertebrata</taxon>
        <taxon>Euteleostomi</taxon>
        <taxon>Archelosauria</taxon>
        <taxon>Archosauria</taxon>
        <taxon>Dinosauria</taxon>
        <taxon>Saurischia</taxon>
        <taxon>Theropoda</taxon>
        <taxon>Coelurosauria</taxon>
        <taxon>Aves</taxon>
        <taxon>Neognathae</taxon>
        <taxon>Neoaves</taxon>
        <taxon>Columbimorphae</taxon>
        <taxon>Columbiformes</taxon>
        <taxon>Columbidae</taxon>
        <taxon>Patagioenas</taxon>
    </lineage>
</organism>
<sequence length="133" mass="15528">MEMKHSRNVSQKAEICELLREVGTFWSTTTEVDYRKCLHSSILFKISILCMYANINGARRKKKNPNSIFELLRTLSGFNHRLRDKMCIIKKYKYFQKQSKDGSRLRPPVGNFDSAATCHEFQETSRNLEDACV</sequence>
<gene>
    <name evidence="1" type="ORF">AV530_019552</name>
</gene>
<proteinExistence type="predicted"/>
<protein>
    <submittedName>
        <fullName evidence="1">Uncharacterized protein</fullName>
    </submittedName>
</protein>
<dbReference type="Proteomes" id="UP000190648">
    <property type="component" value="Unassembled WGS sequence"/>
</dbReference>
<accession>A0A1V4JDL2</accession>
<evidence type="ECO:0000313" key="2">
    <source>
        <dbReference type="Proteomes" id="UP000190648"/>
    </source>
</evidence>